<evidence type="ECO:0000256" key="5">
    <source>
        <dbReference type="ARBA" id="ARBA00022692"/>
    </source>
</evidence>
<keyword evidence="12" id="KW-1185">Reference proteome</keyword>
<feature type="domain" description="ArnT-like N-terminal" evidence="10">
    <location>
        <begin position="85"/>
        <end position="248"/>
    </location>
</feature>
<dbReference type="GO" id="GO:0009103">
    <property type="term" value="P:lipopolysaccharide biosynthetic process"/>
    <property type="evidence" value="ECO:0007669"/>
    <property type="project" value="UniProtKB-ARBA"/>
</dbReference>
<evidence type="ECO:0000256" key="3">
    <source>
        <dbReference type="ARBA" id="ARBA00022676"/>
    </source>
</evidence>
<feature type="transmembrane region" description="Helical" evidence="9">
    <location>
        <begin position="228"/>
        <end position="249"/>
    </location>
</feature>
<dbReference type="PANTHER" id="PTHR33908:SF3">
    <property type="entry name" value="UNDECAPRENYL PHOSPHATE-ALPHA-4-AMINO-4-DEOXY-L-ARABINOSE ARABINOSYL TRANSFERASE"/>
    <property type="match status" value="1"/>
</dbReference>
<gene>
    <name evidence="11" type="ORF">FHS74_002407</name>
</gene>
<feature type="transmembrane region" description="Helical" evidence="9">
    <location>
        <begin position="336"/>
        <end position="354"/>
    </location>
</feature>
<proteinExistence type="predicted"/>
<evidence type="ECO:0000256" key="9">
    <source>
        <dbReference type="SAM" id="Phobius"/>
    </source>
</evidence>
<feature type="transmembrane region" description="Helical" evidence="9">
    <location>
        <begin position="153"/>
        <end position="171"/>
    </location>
</feature>
<dbReference type="RefSeq" id="WP_184800671.1">
    <property type="nucleotide sequence ID" value="NZ_JACIIZ010000006.1"/>
</dbReference>
<evidence type="ECO:0000313" key="12">
    <source>
        <dbReference type="Proteomes" id="UP000539175"/>
    </source>
</evidence>
<dbReference type="GO" id="GO:0016763">
    <property type="term" value="F:pentosyltransferase activity"/>
    <property type="evidence" value="ECO:0007669"/>
    <property type="project" value="TreeGrafter"/>
</dbReference>
<evidence type="ECO:0000256" key="8">
    <source>
        <dbReference type="SAM" id="MobiDB-lite"/>
    </source>
</evidence>
<feature type="compositionally biased region" description="Pro residues" evidence="8">
    <location>
        <begin position="585"/>
        <end position="610"/>
    </location>
</feature>
<dbReference type="Pfam" id="PF02366">
    <property type="entry name" value="PMT"/>
    <property type="match status" value="1"/>
</dbReference>
<keyword evidence="3" id="KW-0328">Glycosyltransferase</keyword>
<dbReference type="GO" id="GO:0010041">
    <property type="term" value="P:response to iron(III) ion"/>
    <property type="evidence" value="ECO:0007669"/>
    <property type="project" value="TreeGrafter"/>
</dbReference>
<name>A0A7X0ECK9_9PROT</name>
<feature type="transmembrane region" description="Helical" evidence="9">
    <location>
        <begin position="444"/>
        <end position="464"/>
    </location>
</feature>
<feature type="transmembrane region" description="Helical" evidence="9">
    <location>
        <begin position="12"/>
        <end position="33"/>
    </location>
</feature>
<comment type="subcellular location">
    <subcellularLocation>
        <location evidence="1">Cell membrane</location>
        <topology evidence="1">Multi-pass membrane protein</topology>
    </subcellularLocation>
</comment>
<dbReference type="PANTHER" id="PTHR33908">
    <property type="entry name" value="MANNOSYLTRANSFERASE YKCB-RELATED"/>
    <property type="match status" value="1"/>
</dbReference>
<feature type="region of interest" description="Disordered" evidence="8">
    <location>
        <begin position="579"/>
        <end position="610"/>
    </location>
</feature>
<organism evidence="11 12">
    <name type="scientific">Nitrospirillum iridis</name>
    <dbReference type="NCBI Taxonomy" id="765888"/>
    <lineage>
        <taxon>Bacteria</taxon>
        <taxon>Pseudomonadati</taxon>
        <taxon>Pseudomonadota</taxon>
        <taxon>Alphaproteobacteria</taxon>
        <taxon>Rhodospirillales</taxon>
        <taxon>Azospirillaceae</taxon>
        <taxon>Nitrospirillum</taxon>
    </lineage>
</organism>
<reference evidence="11 12" key="1">
    <citation type="submission" date="2020-08" db="EMBL/GenBank/DDBJ databases">
        <title>Genomic Encyclopedia of Type Strains, Phase IV (KMG-IV): sequencing the most valuable type-strain genomes for metagenomic binning, comparative biology and taxonomic classification.</title>
        <authorList>
            <person name="Goeker M."/>
        </authorList>
    </citation>
    <scope>NUCLEOTIDE SEQUENCE [LARGE SCALE GENOMIC DNA]</scope>
    <source>
        <strain evidence="11 12">DSM 22198</strain>
    </source>
</reference>
<evidence type="ECO:0000256" key="1">
    <source>
        <dbReference type="ARBA" id="ARBA00004651"/>
    </source>
</evidence>
<dbReference type="GO" id="GO:0000030">
    <property type="term" value="F:mannosyltransferase activity"/>
    <property type="evidence" value="ECO:0007669"/>
    <property type="project" value="InterPro"/>
</dbReference>
<feature type="transmembrane region" description="Helical" evidence="9">
    <location>
        <begin position="99"/>
        <end position="118"/>
    </location>
</feature>
<keyword evidence="7 9" id="KW-0472">Membrane</keyword>
<evidence type="ECO:0000313" key="11">
    <source>
        <dbReference type="EMBL" id="MBB6251847.1"/>
    </source>
</evidence>
<feature type="transmembrane region" description="Helical" evidence="9">
    <location>
        <begin position="183"/>
        <end position="216"/>
    </location>
</feature>
<keyword evidence="6 9" id="KW-1133">Transmembrane helix</keyword>
<dbReference type="GO" id="GO:0006493">
    <property type="term" value="P:protein O-linked glycosylation"/>
    <property type="evidence" value="ECO:0007669"/>
    <property type="project" value="InterPro"/>
</dbReference>
<dbReference type="EMBL" id="JACIIZ010000006">
    <property type="protein sequence ID" value="MBB6251847.1"/>
    <property type="molecule type" value="Genomic_DNA"/>
</dbReference>
<evidence type="ECO:0000256" key="6">
    <source>
        <dbReference type="ARBA" id="ARBA00022989"/>
    </source>
</evidence>
<comment type="caution">
    <text evidence="11">The sequence shown here is derived from an EMBL/GenBank/DDBJ whole genome shotgun (WGS) entry which is preliminary data.</text>
</comment>
<dbReference type="InterPro" id="IPR050297">
    <property type="entry name" value="LipidA_mod_glycosyltrf_83"/>
</dbReference>
<dbReference type="GO" id="GO:0005886">
    <property type="term" value="C:plasma membrane"/>
    <property type="evidence" value="ECO:0007669"/>
    <property type="project" value="UniProtKB-SubCell"/>
</dbReference>
<dbReference type="AlphaFoldDB" id="A0A7X0ECK9"/>
<keyword evidence="5 9" id="KW-0812">Transmembrane</keyword>
<keyword evidence="2" id="KW-1003">Cell membrane</keyword>
<evidence type="ECO:0000259" key="10">
    <source>
        <dbReference type="Pfam" id="PF02366"/>
    </source>
</evidence>
<feature type="transmembrane region" description="Helical" evidence="9">
    <location>
        <begin position="383"/>
        <end position="403"/>
    </location>
</feature>
<accession>A0A7X0ECK9</accession>
<feature type="transmembrane region" description="Helical" evidence="9">
    <location>
        <begin position="311"/>
        <end position="330"/>
    </location>
</feature>
<dbReference type="InterPro" id="IPR003342">
    <property type="entry name" value="ArnT-like_N"/>
</dbReference>
<feature type="transmembrane region" description="Helical" evidence="9">
    <location>
        <begin position="124"/>
        <end position="144"/>
    </location>
</feature>
<feature type="transmembrane region" description="Helical" evidence="9">
    <location>
        <begin position="415"/>
        <end position="435"/>
    </location>
</feature>
<evidence type="ECO:0000256" key="7">
    <source>
        <dbReference type="ARBA" id="ARBA00023136"/>
    </source>
</evidence>
<evidence type="ECO:0000256" key="2">
    <source>
        <dbReference type="ARBA" id="ARBA00022475"/>
    </source>
</evidence>
<protein>
    <submittedName>
        <fullName evidence="11">4-amino-4-deoxy-L-arabinose transferase-like glycosyltransferase</fullName>
    </submittedName>
</protein>
<feature type="transmembrane region" description="Helical" evidence="9">
    <location>
        <begin position="280"/>
        <end position="304"/>
    </location>
</feature>
<dbReference type="Proteomes" id="UP000539175">
    <property type="component" value="Unassembled WGS sequence"/>
</dbReference>
<keyword evidence="4 11" id="KW-0808">Transferase</keyword>
<evidence type="ECO:0000256" key="4">
    <source>
        <dbReference type="ARBA" id="ARBA00022679"/>
    </source>
</evidence>
<sequence length="610" mass="64859">MTDTFRPAVLRPVHYVILALLALATFLPGFTTIPPFDRDESRFAQATRQMLETHDFVSIRFQDEARNKKPVGIHWLQSATVTAVQAITGDTNPETTPIWAYRLPSLIGAVVAVLLTAWAGQLLFGATAGFGAALLMAVSVLLGVEARMAKTDAVLLATVVAAMGALGRIYMDRRKPIPPTWGLTLTFWVALGVGILIKGPVILLPVLGSIITLGFADRDWSWLKGLRPLPGLAIVLAMVLPWAIAIAIATKGQFFADAIGHEFLGKVNSGQEKHAGPPGYYLITFWLSFWPGSLLVGLGAAWAWRRRHDDAVRFCLAWIVPTWLIFEAVATKLPHYVLPTFPALAFLGMAALLSRIDAKAAAERAANRNLPREERKPALAGRIGRWAVIVLYLLITLAVAMLGAGAPLRLEGTNLPAGIVAGGLALATGIAFVVLERIGCVKRLTLAVAAGGALSLISILGLVMPSLKAMWLSPAIAQAVADHRLCPTTVLAAAGYTEPSLVFLAGTKTKLGEPDMVANHLADDPSCGLALVRDKEEPAFAAQLAARGLAPELIKHFRGFNYSRGNWANLALYRAGAPVNAPAPAAEPPAVEPPPAEPPAATPAPATPQP</sequence>